<evidence type="ECO:0000313" key="1">
    <source>
        <dbReference type="EMBL" id="KAA4636968.1"/>
    </source>
</evidence>
<accession>A0A642C6L0</accession>
<gene>
    <name evidence="1" type="ORF">F3B51_27935</name>
</gene>
<name>A0A642C6L0_BACOV</name>
<organism evidence="1">
    <name type="scientific">Bacteroides ovatus</name>
    <dbReference type="NCBI Taxonomy" id="28116"/>
    <lineage>
        <taxon>Bacteria</taxon>
        <taxon>Pseudomonadati</taxon>
        <taxon>Bacteroidota</taxon>
        <taxon>Bacteroidia</taxon>
        <taxon>Bacteroidales</taxon>
        <taxon>Bacteroidaceae</taxon>
        <taxon>Bacteroides</taxon>
    </lineage>
</organism>
<proteinExistence type="predicted"/>
<sequence>MLDYSFQNTDTADGVISKLATNIMVIYPFISEQKDFGYSDVTQSNMEQQGKIREHFARANKHMKSISLK</sequence>
<dbReference type="EMBL" id="VWFN01000142">
    <property type="protein sequence ID" value="KAA4636968.1"/>
    <property type="molecule type" value="Genomic_DNA"/>
</dbReference>
<keyword evidence="1" id="KW-0808">Transferase</keyword>
<protein>
    <submittedName>
        <fullName evidence="1">Glycosyl transferase family 1</fullName>
    </submittedName>
</protein>
<comment type="caution">
    <text evidence="1">The sequence shown here is derived from an EMBL/GenBank/DDBJ whole genome shotgun (WGS) entry which is preliminary data.</text>
</comment>
<reference evidence="1" key="1">
    <citation type="journal article" date="2019" name="Nat. Med.">
        <title>A library of human gut bacterial isolates paired with longitudinal multiomics data enables mechanistic microbiome research.</title>
        <authorList>
            <person name="Poyet M."/>
            <person name="Groussin M."/>
            <person name="Gibbons S.M."/>
            <person name="Avila-Pacheco J."/>
            <person name="Jiang X."/>
            <person name="Kearney S.M."/>
            <person name="Perrotta A.R."/>
            <person name="Berdy B."/>
            <person name="Zhao S."/>
            <person name="Lieberman T.D."/>
            <person name="Swanson P.K."/>
            <person name="Smith M."/>
            <person name="Roesemann S."/>
            <person name="Alexander J.E."/>
            <person name="Rich S.A."/>
            <person name="Livny J."/>
            <person name="Vlamakis H."/>
            <person name="Clish C."/>
            <person name="Bullock K."/>
            <person name="Deik A."/>
            <person name="Scott J."/>
            <person name="Pierce K.A."/>
            <person name="Xavier R.J."/>
            <person name="Alm E.J."/>
        </authorList>
    </citation>
    <scope>NUCLEOTIDE SEQUENCE</scope>
    <source>
        <strain evidence="1">BIOML-A13</strain>
    </source>
</reference>
<dbReference type="AlphaFoldDB" id="A0A642C6L0"/>
<dbReference type="GO" id="GO:0016740">
    <property type="term" value="F:transferase activity"/>
    <property type="evidence" value="ECO:0007669"/>
    <property type="project" value="UniProtKB-KW"/>
</dbReference>
<feature type="non-terminal residue" evidence="1">
    <location>
        <position position="1"/>
    </location>
</feature>